<dbReference type="STRING" id="728.VY92_07300"/>
<evidence type="ECO:0000313" key="3">
    <source>
        <dbReference type="EMBL" id="RZN57693.1"/>
    </source>
</evidence>
<dbReference type="InterPro" id="IPR003808">
    <property type="entry name" value="Fe-S_metab-assoc_dom"/>
</dbReference>
<protein>
    <submittedName>
        <fullName evidence="4">Uncharacterized sufE-like protein ygdK</fullName>
    </submittedName>
</protein>
<dbReference type="Gene3D" id="3.90.1010.10">
    <property type="match status" value="1"/>
</dbReference>
<reference evidence="3 6" key="2">
    <citation type="submission" date="2018-11" db="EMBL/GenBank/DDBJ databases">
        <title>Sequencing Av. paragallinarum serogroups.</title>
        <authorList>
            <person name="Hellmuth J.E."/>
            <person name="Boucher C.E."/>
            <person name="Cason E.D."/>
        </authorList>
    </citation>
    <scope>NUCLEOTIDE SEQUENCE [LARGE SCALE GENOMIC DNA]</scope>
    <source>
        <strain evidence="3 6">SA-3</strain>
    </source>
</reference>
<sequence>MRTQIKNAPSWEERYRLLIQSGKNLPRHDEQQLAQMQPISGCEANVWFKIEPQNDRTFHFHAFSEARIINGLLWLLLQEINGKTAEQLQQFDLTAYFSDLGIAQRLSSTRLNGLKQIERLVQNLATCTN</sequence>
<comment type="similarity">
    <text evidence="1">Belongs to the SufE family.</text>
</comment>
<evidence type="ECO:0000259" key="2">
    <source>
        <dbReference type="Pfam" id="PF02657"/>
    </source>
</evidence>
<dbReference type="RefSeq" id="WP_046098068.1">
    <property type="nucleotide sequence ID" value="NZ_JBANLW010000013.1"/>
</dbReference>
<dbReference type="EMBL" id="UFSW01000001">
    <property type="protein sequence ID" value="SUU97616.1"/>
    <property type="molecule type" value="Genomic_DNA"/>
</dbReference>
<dbReference type="AlphaFoldDB" id="A0A0F5EZP1"/>
<reference evidence="4 5" key="1">
    <citation type="submission" date="2018-06" db="EMBL/GenBank/DDBJ databases">
        <authorList>
            <consortium name="Pathogen Informatics"/>
            <person name="Doyle S."/>
        </authorList>
    </citation>
    <scope>NUCLEOTIDE SEQUENCE [LARGE SCALE GENOMIC DNA]</scope>
    <source>
        <strain evidence="4 5">NCTC10926</strain>
    </source>
</reference>
<name>A0A0F5EZP1_AVIPA</name>
<evidence type="ECO:0000313" key="4">
    <source>
        <dbReference type="EMBL" id="SUU97616.1"/>
    </source>
</evidence>
<dbReference type="Pfam" id="PF02657">
    <property type="entry name" value="SufE"/>
    <property type="match status" value="1"/>
</dbReference>
<organism evidence="3 6">
    <name type="scientific">Avibacterium paragallinarum</name>
    <name type="common">Haemophilus gallinarum</name>
    <dbReference type="NCBI Taxonomy" id="728"/>
    <lineage>
        <taxon>Bacteria</taxon>
        <taxon>Pseudomonadati</taxon>
        <taxon>Pseudomonadota</taxon>
        <taxon>Gammaproteobacteria</taxon>
        <taxon>Pasteurellales</taxon>
        <taxon>Pasteurellaceae</taxon>
        <taxon>Avibacterium</taxon>
    </lineage>
</organism>
<evidence type="ECO:0000313" key="6">
    <source>
        <dbReference type="Proteomes" id="UP000294229"/>
    </source>
</evidence>
<accession>A0A0F5EZP1</accession>
<feature type="domain" description="Fe-S metabolism associated" evidence="2">
    <location>
        <begin position="4"/>
        <end position="122"/>
    </location>
</feature>
<proteinExistence type="inferred from homology"/>
<dbReference type="PANTHER" id="PTHR43597">
    <property type="entry name" value="SULFUR ACCEPTOR PROTEIN CSDE"/>
    <property type="match status" value="1"/>
</dbReference>
<dbReference type="SUPFAM" id="SSF82649">
    <property type="entry name" value="SufE/NifU"/>
    <property type="match status" value="1"/>
</dbReference>
<dbReference type="EMBL" id="RQXS01000044">
    <property type="protein sequence ID" value="RZN57693.1"/>
    <property type="molecule type" value="Genomic_DNA"/>
</dbReference>
<evidence type="ECO:0000313" key="5">
    <source>
        <dbReference type="Proteomes" id="UP000254620"/>
    </source>
</evidence>
<dbReference type="Proteomes" id="UP000254620">
    <property type="component" value="Unassembled WGS sequence"/>
</dbReference>
<gene>
    <name evidence="4" type="primary">ygdK</name>
    <name evidence="3" type="ORF">EIG79_08730</name>
    <name evidence="4" type="ORF">NCTC10926_01013</name>
</gene>
<dbReference type="eggNOG" id="COG2166">
    <property type="taxonomic scope" value="Bacteria"/>
</dbReference>
<evidence type="ECO:0000256" key="1">
    <source>
        <dbReference type="ARBA" id="ARBA00010282"/>
    </source>
</evidence>
<dbReference type="PANTHER" id="PTHR43597:SF5">
    <property type="entry name" value="SUFE-LIKE PROTEIN 2, CHLOROPLASTIC"/>
    <property type="match status" value="1"/>
</dbReference>
<dbReference type="OrthoDB" id="9799320at2"/>
<dbReference type="Proteomes" id="UP000294229">
    <property type="component" value="Unassembled WGS sequence"/>
</dbReference>